<dbReference type="BioCyc" id="HAUR316274:GHYA-3361-MONOMER"/>
<dbReference type="eggNOG" id="COG2801">
    <property type="taxonomic scope" value="Bacteria"/>
</dbReference>
<protein>
    <submittedName>
        <fullName evidence="2">Integrase catalytic region</fullName>
    </submittedName>
</protein>
<dbReference type="SUPFAM" id="SSF53098">
    <property type="entry name" value="Ribonuclease H-like"/>
    <property type="match status" value="1"/>
</dbReference>
<dbReference type="InterPro" id="IPR001584">
    <property type="entry name" value="Integrase_cat-core"/>
</dbReference>
<sequence length="578" mass="66782">MARSTAAPATDQWEQLSFRLVWPEQRRYETIRPIVLFGDAAEHQARRTGTPIRTLYHRVKQFDRQGIKGLLEAEAPHAARLPAEVPRLIRRLIADYPDFTPHELGRICEVQLAYRPHHTTIQRILRETPPAPAVVRRFPVFHSMDHQTRRSAVLRLHLEGWPTKRIAAYLQTSRQTVHTIVTRFRSEDLAMLYPRSRARKPGARVVTTEGVAAIQQLRANPRLGAFRIRAALKQQQGIVYSRRTINRVLARLRALDPPPAKPPTTPAQPMPFAAATAHAVWSVDIRYLDMQDIGAGMLYAITILDNYSRAVLASAVSPRQDLNAYLQVLFIAVRNYGVPQCLVSDSGAVFRAQRAQTIYRMLGITKRVIARRQPWQNYIETMFNIQRRMADYHFEQAQTWTDIRDAHDQWVMNYNHQEHWAHQARPDGQGTPMQVLDRAYGTVYTEADLRLVFHAVRSQRRINRHGFIQYRAWRIYAEEGLAGIRTAVWLLDETLTIAYHDEPMADYPVTYQPDGHHFSRIAEPQFYPHGYGSPQIRFWEHNDPIWRYAFRVVLTPRSSSTPVTPPCEQLLFPLDQAG</sequence>
<dbReference type="EMBL" id="CP000875">
    <property type="protein sequence ID" value="ABX05960.1"/>
    <property type="molecule type" value="Genomic_DNA"/>
</dbReference>
<proteinExistence type="predicted"/>
<evidence type="ECO:0000313" key="3">
    <source>
        <dbReference type="Proteomes" id="UP000000787"/>
    </source>
</evidence>
<dbReference type="GO" id="GO:0015074">
    <property type="term" value="P:DNA integration"/>
    <property type="evidence" value="ECO:0007669"/>
    <property type="project" value="InterPro"/>
</dbReference>
<dbReference type="AlphaFoldDB" id="A9B827"/>
<organism evidence="2 3">
    <name type="scientific">Herpetosiphon aurantiacus (strain ATCC 23779 / DSM 785 / 114-95)</name>
    <dbReference type="NCBI Taxonomy" id="316274"/>
    <lineage>
        <taxon>Bacteria</taxon>
        <taxon>Bacillati</taxon>
        <taxon>Chloroflexota</taxon>
        <taxon>Chloroflexia</taxon>
        <taxon>Herpetosiphonales</taxon>
        <taxon>Herpetosiphonaceae</taxon>
        <taxon>Herpetosiphon</taxon>
    </lineage>
</organism>
<dbReference type="PROSITE" id="PS50994">
    <property type="entry name" value="INTEGRASE"/>
    <property type="match status" value="1"/>
</dbReference>
<accession>A9B827</accession>
<dbReference type="SUPFAM" id="SSF46689">
    <property type="entry name" value="Homeodomain-like"/>
    <property type="match status" value="2"/>
</dbReference>
<reference evidence="2 3" key="1">
    <citation type="journal article" date="2011" name="Stand. Genomic Sci.">
        <title>Complete genome sequence of the filamentous gliding predatory bacterium Herpetosiphon aurantiacus type strain (114-95(T)).</title>
        <authorList>
            <person name="Kiss H."/>
            <person name="Nett M."/>
            <person name="Domin N."/>
            <person name="Martin K."/>
            <person name="Maresca J.A."/>
            <person name="Copeland A."/>
            <person name="Lapidus A."/>
            <person name="Lucas S."/>
            <person name="Berry K.W."/>
            <person name="Glavina Del Rio T."/>
            <person name="Dalin E."/>
            <person name="Tice H."/>
            <person name="Pitluck S."/>
            <person name="Richardson P."/>
            <person name="Bruce D."/>
            <person name="Goodwin L."/>
            <person name="Han C."/>
            <person name="Detter J.C."/>
            <person name="Schmutz J."/>
            <person name="Brettin T."/>
            <person name="Land M."/>
            <person name="Hauser L."/>
            <person name="Kyrpides N.C."/>
            <person name="Ivanova N."/>
            <person name="Goker M."/>
            <person name="Woyke T."/>
            <person name="Klenk H.P."/>
            <person name="Bryant D.A."/>
        </authorList>
    </citation>
    <scope>NUCLEOTIDE SEQUENCE [LARGE SCALE GENOMIC DNA]</scope>
    <source>
        <strain evidence="3">ATCC 23779 / DSM 785 / 114-95</strain>
    </source>
</reference>
<dbReference type="InterPro" id="IPR012337">
    <property type="entry name" value="RNaseH-like_sf"/>
</dbReference>
<name>A9B827_HERA2</name>
<gene>
    <name evidence="2" type="ordered locus">Haur_3324</name>
</gene>
<dbReference type="InParanoid" id="A9B827"/>
<dbReference type="KEGG" id="hau:Haur_3324"/>
<dbReference type="HOGENOM" id="CLU_471574_0_0_0"/>
<dbReference type="Pfam" id="PF00665">
    <property type="entry name" value="rve"/>
    <property type="match status" value="1"/>
</dbReference>
<dbReference type="Gene3D" id="3.30.420.10">
    <property type="entry name" value="Ribonuclease H-like superfamily/Ribonuclease H"/>
    <property type="match status" value="1"/>
</dbReference>
<evidence type="ECO:0000313" key="2">
    <source>
        <dbReference type="EMBL" id="ABX05960.1"/>
    </source>
</evidence>
<keyword evidence="3" id="KW-1185">Reference proteome</keyword>
<dbReference type="InterPro" id="IPR036397">
    <property type="entry name" value="RNaseH_sf"/>
</dbReference>
<feature type="domain" description="Integrase catalytic" evidence="1">
    <location>
        <begin position="267"/>
        <end position="440"/>
    </location>
</feature>
<dbReference type="Proteomes" id="UP000000787">
    <property type="component" value="Chromosome"/>
</dbReference>
<dbReference type="Pfam" id="PF13565">
    <property type="entry name" value="HTH_32"/>
    <property type="match status" value="1"/>
</dbReference>
<dbReference type="GO" id="GO:0003676">
    <property type="term" value="F:nucleic acid binding"/>
    <property type="evidence" value="ECO:0007669"/>
    <property type="project" value="InterPro"/>
</dbReference>
<dbReference type="STRING" id="316274.Haur_3324"/>
<dbReference type="InterPro" id="IPR009057">
    <property type="entry name" value="Homeodomain-like_sf"/>
</dbReference>
<evidence type="ECO:0000259" key="1">
    <source>
        <dbReference type="PROSITE" id="PS50994"/>
    </source>
</evidence>
<dbReference type="eggNOG" id="COG3415">
    <property type="taxonomic scope" value="Bacteria"/>
</dbReference>